<dbReference type="OrthoDB" id="9799980at2"/>
<name>A0A5C8KR29_9GAMM</name>
<keyword evidence="1" id="KW-0732">Signal</keyword>
<evidence type="ECO:0000313" key="2">
    <source>
        <dbReference type="EMBL" id="TXK62316.1"/>
    </source>
</evidence>
<gene>
    <name evidence="2" type="ORF">FU658_08765</name>
</gene>
<comment type="caution">
    <text evidence="2">The sequence shown here is derived from an EMBL/GenBank/DDBJ whole genome shotgun (WGS) entry which is preliminary data.</text>
</comment>
<evidence type="ECO:0000256" key="1">
    <source>
        <dbReference type="SAM" id="SignalP"/>
    </source>
</evidence>
<dbReference type="AlphaFoldDB" id="A0A5C8KR29"/>
<dbReference type="Proteomes" id="UP000321248">
    <property type="component" value="Unassembled WGS sequence"/>
</dbReference>
<dbReference type="RefSeq" id="WP_147891735.1">
    <property type="nucleotide sequence ID" value="NZ_VRTS01000005.1"/>
</dbReference>
<feature type="chain" id="PRO_5022793384" evidence="1">
    <location>
        <begin position="23"/>
        <end position="353"/>
    </location>
</feature>
<sequence length="353" mass="37379">MNTLVLRVIALAFLLPPLLCKASSPSGGPGDVFLAGGSLGTCSELAPSACLAPMPGRPDARSAARFVFDREGVARALSPRLWTAEGAPDVAEIEAVLGHVQPRAGGRALSAREASALLEAVCVATSRGGLRAHRCPAGDARAPWHRMLSDERSALLAVFEQAQFDGGMRRVERAEPANSRAVGGTRVLQAFVEAARTRSGRERPRIAYVTASAWDVFEPVDFYQSTFDALGAEAMWWPIDAAMNAALSGEARCEELDALREQELGLPGRGRIYPDLVEAQARACASPEALAGLPLAWMAFSSPAATSGGCGGHWSMGTTGQTPGWSPCERRMRAVWWSAGPARVPRCSPAARC</sequence>
<dbReference type="Gene3D" id="3.40.50.880">
    <property type="match status" value="1"/>
</dbReference>
<accession>A0A5C8KR29</accession>
<keyword evidence="3" id="KW-1185">Reference proteome</keyword>
<proteinExistence type="predicted"/>
<organism evidence="2 3">
    <name type="scientific">Alkalisalibacterium limincola</name>
    <dbReference type="NCBI Taxonomy" id="2699169"/>
    <lineage>
        <taxon>Bacteria</taxon>
        <taxon>Pseudomonadati</taxon>
        <taxon>Pseudomonadota</taxon>
        <taxon>Gammaproteobacteria</taxon>
        <taxon>Lysobacterales</taxon>
        <taxon>Lysobacteraceae</taxon>
        <taxon>Alkalisalibacterium</taxon>
    </lineage>
</organism>
<reference evidence="2 3" key="1">
    <citation type="submission" date="2019-08" db="EMBL/GenBank/DDBJ databases">
        <authorList>
            <person name="Karlyshev A.V."/>
        </authorList>
    </citation>
    <scope>NUCLEOTIDE SEQUENCE [LARGE SCALE GENOMIC DNA]</scope>
    <source>
        <strain evidence="2 3">Alg18-2.2</strain>
    </source>
</reference>
<evidence type="ECO:0000313" key="3">
    <source>
        <dbReference type="Proteomes" id="UP000321248"/>
    </source>
</evidence>
<feature type="signal peptide" evidence="1">
    <location>
        <begin position="1"/>
        <end position="22"/>
    </location>
</feature>
<dbReference type="InterPro" id="IPR029062">
    <property type="entry name" value="Class_I_gatase-like"/>
</dbReference>
<protein>
    <submittedName>
        <fullName evidence="2">Uncharacterized protein</fullName>
    </submittedName>
</protein>
<dbReference type="EMBL" id="VRTS01000005">
    <property type="protein sequence ID" value="TXK62316.1"/>
    <property type="molecule type" value="Genomic_DNA"/>
</dbReference>